<keyword evidence="6 8" id="KW-0539">Nucleus</keyword>
<organism evidence="9 10">
    <name type="scientific">Hyphodiscus hymeniophilus</name>
    <dbReference type="NCBI Taxonomy" id="353542"/>
    <lineage>
        <taxon>Eukaryota</taxon>
        <taxon>Fungi</taxon>
        <taxon>Dikarya</taxon>
        <taxon>Ascomycota</taxon>
        <taxon>Pezizomycotina</taxon>
        <taxon>Leotiomycetes</taxon>
        <taxon>Helotiales</taxon>
        <taxon>Hyphodiscaceae</taxon>
        <taxon>Hyphodiscus</taxon>
    </lineage>
</organism>
<comment type="caution">
    <text evidence="9">The sequence shown here is derived from an EMBL/GenBank/DDBJ whole genome shotgun (WGS) entry which is preliminary data.</text>
</comment>
<dbReference type="GO" id="GO:0006357">
    <property type="term" value="P:regulation of transcription by RNA polymerase II"/>
    <property type="evidence" value="ECO:0007669"/>
    <property type="project" value="InterPro"/>
</dbReference>
<evidence type="ECO:0000256" key="7">
    <source>
        <dbReference type="ARBA" id="ARBA00032012"/>
    </source>
</evidence>
<comment type="subcellular location">
    <subcellularLocation>
        <location evidence="1 8">Nucleus</location>
    </subcellularLocation>
</comment>
<dbReference type="OrthoDB" id="5348092at2759"/>
<dbReference type="PANTHER" id="PTHR13321:SF2">
    <property type="entry name" value="MEDIATOR OF RNA POLYMERASE II TRANSCRIPTION SUBUNIT 18"/>
    <property type="match status" value="1"/>
</dbReference>
<comment type="similarity">
    <text evidence="2 8">Belongs to the Mediator complex subunit 18 family.</text>
</comment>
<dbReference type="Proteomes" id="UP000785200">
    <property type="component" value="Unassembled WGS sequence"/>
</dbReference>
<dbReference type="Pfam" id="PF09637">
    <property type="entry name" value="Med18"/>
    <property type="match status" value="1"/>
</dbReference>
<keyword evidence="10" id="KW-1185">Reference proteome</keyword>
<comment type="function">
    <text evidence="8">Component of the Mediator complex, a coactivator involved in the regulated transcription of nearly all RNA polymerase II-dependent genes. Mediator functions as a bridge to convey information from gene-specific regulatory proteins to the basal RNA polymerase II transcription machinery. Mediator is recruited to promoters by direct interactions with regulatory proteins and serves as a scaffold for the assembly of a functional preinitiation complex with RNA polymerase II and the general transcription factors.</text>
</comment>
<evidence type="ECO:0000256" key="6">
    <source>
        <dbReference type="ARBA" id="ARBA00023242"/>
    </source>
</evidence>
<evidence type="ECO:0000313" key="9">
    <source>
        <dbReference type="EMBL" id="KAG0652276.1"/>
    </source>
</evidence>
<dbReference type="Gene3D" id="2.40.320.10">
    <property type="entry name" value="Hypothetical Protein Pfu-838710-001"/>
    <property type="match status" value="1"/>
</dbReference>
<reference evidence="9" key="1">
    <citation type="submission" date="2019-07" db="EMBL/GenBank/DDBJ databases">
        <title>Hyphodiscus hymeniophilus genome sequencing and assembly.</title>
        <authorList>
            <person name="Kramer G."/>
            <person name="Nodwell J."/>
        </authorList>
    </citation>
    <scope>NUCLEOTIDE SEQUENCE</scope>
    <source>
        <strain evidence="9">ATCC 34498</strain>
    </source>
</reference>
<dbReference type="GO" id="GO:0070847">
    <property type="term" value="C:core mediator complex"/>
    <property type="evidence" value="ECO:0007669"/>
    <property type="project" value="TreeGrafter"/>
</dbReference>
<gene>
    <name evidence="8" type="primary">MED18</name>
    <name evidence="9" type="ORF">D0Z07_0959</name>
</gene>
<evidence type="ECO:0000256" key="1">
    <source>
        <dbReference type="ARBA" id="ARBA00004123"/>
    </source>
</evidence>
<sequence>MHELFLISHCSDEDVPKATKLLQGFCEMAPVSIINRRLIWEAPQVPKQRGLDPQFLMRQPQHRLPLWKALQDSLTRQAYYVNLVYGVSRDQFASVATDVRNEEGREREQLSLDDMPGSLYWVDWPDPKSSRPVNSRNAASMDNERGLCSLMRSMGYKLNKEIIEEGFRFIHGNVIIHIHRYFDTPSTVQEVVKATFSTALPSYESLIPFDSENKWIVKAQVDVLNANDQDHVQKGIDELLSVRDAFDGYFDFPVLERRMLDTRVRT</sequence>
<dbReference type="InterPro" id="IPR019095">
    <property type="entry name" value="Mediator_Med18"/>
</dbReference>
<evidence type="ECO:0000256" key="8">
    <source>
        <dbReference type="RuleBase" id="RU364150"/>
    </source>
</evidence>
<proteinExistence type="inferred from homology"/>
<keyword evidence="8" id="KW-0010">Activator</keyword>
<accession>A0A9P7B0K4</accession>
<dbReference type="PANTHER" id="PTHR13321">
    <property type="entry name" value="MEDIATOR OF RNA POLYMERASE II TRANSCRIPTION, SUBUNIT 18"/>
    <property type="match status" value="1"/>
</dbReference>
<dbReference type="AlphaFoldDB" id="A0A9P7B0K4"/>
<evidence type="ECO:0000256" key="2">
    <source>
        <dbReference type="ARBA" id="ARBA00009814"/>
    </source>
</evidence>
<dbReference type="GO" id="GO:0003712">
    <property type="term" value="F:transcription coregulator activity"/>
    <property type="evidence" value="ECO:0007669"/>
    <property type="project" value="InterPro"/>
</dbReference>
<comment type="subunit">
    <text evidence="8">Component of the Mediator complex.</text>
</comment>
<dbReference type="GO" id="GO:0006369">
    <property type="term" value="P:termination of RNA polymerase II transcription"/>
    <property type="evidence" value="ECO:0007669"/>
    <property type="project" value="TreeGrafter"/>
</dbReference>
<evidence type="ECO:0000256" key="3">
    <source>
        <dbReference type="ARBA" id="ARBA00019612"/>
    </source>
</evidence>
<dbReference type="EMBL" id="VNKQ01000003">
    <property type="protein sequence ID" value="KAG0652276.1"/>
    <property type="molecule type" value="Genomic_DNA"/>
</dbReference>
<evidence type="ECO:0000256" key="4">
    <source>
        <dbReference type="ARBA" id="ARBA00023015"/>
    </source>
</evidence>
<evidence type="ECO:0000256" key="5">
    <source>
        <dbReference type="ARBA" id="ARBA00023163"/>
    </source>
</evidence>
<keyword evidence="5 8" id="KW-0804">Transcription</keyword>
<name>A0A9P7B0K4_9HELO</name>
<protein>
    <recommendedName>
        <fullName evidence="3 8">Mediator of RNA polymerase II transcription subunit 18</fullName>
    </recommendedName>
    <alternativeName>
        <fullName evidence="7 8">Mediator complex subunit 18</fullName>
    </alternativeName>
</protein>
<dbReference type="GO" id="GO:0016592">
    <property type="term" value="C:mediator complex"/>
    <property type="evidence" value="ECO:0007669"/>
    <property type="project" value="InterPro"/>
</dbReference>
<evidence type="ECO:0000313" key="10">
    <source>
        <dbReference type="Proteomes" id="UP000785200"/>
    </source>
</evidence>
<keyword evidence="4 8" id="KW-0805">Transcription regulation</keyword>